<geneLocation type="plasmid" evidence="3">
    <name>pKPC_Kp46</name>
</geneLocation>
<protein>
    <recommendedName>
        <fullName evidence="1">Replication initiation protein</fullName>
    </recommendedName>
</protein>
<dbReference type="NCBIfam" id="NF040977">
    <property type="entry name" value="RepA_IncFII_LM"/>
    <property type="match status" value="1"/>
</dbReference>
<dbReference type="EMBL" id="KX348146">
    <property type="protein sequence ID" value="APW49410.1"/>
    <property type="molecule type" value="Genomic_DNA"/>
</dbReference>
<keyword evidence="2" id="KW-0235">DNA replication</keyword>
<sequence>MRAAVSEQNTSPTPLVRDCYVLNANPAFQIPAHHKHELPAFNKRLINVVSKRDVSRWEGFYFLPAYHHKTHQRIERQRHFNKHRARAICALTHAMCYHLHIASGTIPACFTTLANEAGLATVSKAGNLSITRATRAAHTLAAWGLIQYKLIWDKVTKQYFPAEIEVTELFFDFIGVGADAFKRAQNQQLAWINRGLLKKGEAAISLTEARRRQKQQYLETTWKRRKASQEMKKIQRAAKVAVAKKDEELRHMVAKQIQSEIRQGLHEGIDLASVKHLLNKRIMYYRTVASSDDPNTA</sequence>
<dbReference type="GO" id="GO:0006260">
    <property type="term" value="P:DNA replication"/>
    <property type="evidence" value="ECO:0007669"/>
    <property type="project" value="UniProtKB-KW"/>
</dbReference>
<evidence type="ECO:0000256" key="2">
    <source>
        <dbReference type="ARBA" id="ARBA00022705"/>
    </source>
</evidence>
<dbReference type="RefSeq" id="WP_084832791.1">
    <property type="nucleotide sequence ID" value="NZ_KX348146.1"/>
</dbReference>
<organism evidence="3">
    <name type="scientific">Klebsiella pneumoniae</name>
    <dbReference type="NCBI Taxonomy" id="573"/>
    <lineage>
        <taxon>Bacteria</taxon>
        <taxon>Pseudomonadati</taxon>
        <taxon>Pseudomonadota</taxon>
        <taxon>Gammaproteobacteria</taxon>
        <taxon>Enterobacterales</taxon>
        <taxon>Enterobacteriaceae</taxon>
        <taxon>Klebsiella/Raoultella group</taxon>
        <taxon>Klebsiella</taxon>
        <taxon>Klebsiella pneumoniae complex</taxon>
    </lineage>
</organism>
<accession>A0A1P8KIA7</accession>
<keyword evidence="3" id="KW-0614">Plasmid</keyword>
<reference evidence="3" key="1">
    <citation type="submission" date="2016-05" db="EMBL/GenBank/DDBJ databases">
        <title>A hospital outbreak of KPC-producing Enterobacteriaceae traced by genetic and structural insights on blaKPC plasmids.</title>
        <authorList>
            <person name="Kim J.O."/>
            <person name="Yoon E.-J."/>
            <person name="Jeong S.H."/>
        </authorList>
    </citation>
    <scope>NUCLEOTIDE SEQUENCE</scope>
    <source>
        <strain evidence="3">Kp46</strain>
        <plasmid evidence="3">pKPC_Kp46</plasmid>
    </source>
</reference>
<evidence type="ECO:0000313" key="3">
    <source>
        <dbReference type="EMBL" id="APW49410.1"/>
    </source>
</evidence>
<dbReference type="Pfam" id="PF02387">
    <property type="entry name" value="IncFII_repA"/>
    <property type="match status" value="1"/>
</dbReference>
<dbReference type="GO" id="GO:0006276">
    <property type="term" value="P:plasmid maintenance"/>
    <property type="evidence" value="ECO:0007669"/>
    <property type="project" value="InterPro"/>
</dbReference>
<dbReference type="AlphaFoldDB" id="A0A1P8KIA7"/>
<proteinExistence type="predicted"/>
<dbReference type="InterPro" id="IPR003446">
    <property type="entry name" value="Plasmid_replication_init_RepA"/>
</dbReference>
<name>A0A1P8KIA7_KLEPN</name>
<evidence type="ECO:0000256" key="1">
    <source>
        <dbReference type="ARBA" id="ARBA00019152"/>
    </source>
</evidence>